<dbReference type="RefSeq" id="WP_171321945.1">
    <property type="nucleotide sequence ID" value="NZ_VTXO01000003.1"/>
</dbReference>
<dbReference type="PANTHER" id="PTHR10696:SF56">
    <property type="entry name" value="TAUD_TFDA-LIKE DOMAIN-CONTAINING PROTEIN"/>
    <property type="match status" value="1"/>
</dbReference>
<comment type="cofactor">
    <cofactor evidence="1">
        <name>Fe(2+)</name>
        <dbReference type="ChEBI" id="CHEBI:29033"/>
    </cofactor>
</comment>
<dbReference type="InterPro" id="IPR050411">
    <property type="entry name" value="AlphaKG_dependent_hydroxylases"/>
</dbReference>
<feature type="domain" description="TauD/TfdA-like" evidence="4">
    <location>
        <begin position="32"/>
        <end position="314"/>
    </location>
</feature>
<evidence type="ECO:0000256" key="3">
    <source>
        <dbReference type="ARBA" id="ARBA00023194"/>
    </source>
</evidence>
<protein>
    <submittedName>
        <fullName evidence="5">TauD/TfdA family dioxygenase</fullName>
    </submittedName>
</protein>
<dbReference type="Pfam" id="PF02668">
    <property type="entry name" value="TauD"/>
    <property type="match status" value="1"/>
</dbReference>
<dbReference type="PANTHER" id="PTHR10696">
    <property type="entry name" value="GAMMA-BUTYROBETAINE HYDROXYLASE-RELATED"/>
    <property type="match status" value="1"/>
</dbReference>
<evidence type="ECO:0000259" key="4">
    <source>
        <dbReference type="Pfam" id="PF02668"/>
    </source>
</evidence>
<dbReference type="GO" id="GO:0017000">
    <property type="term" value="P:antibiotic biosynthetic process"/>
    <property type="evidence" value="ECO:0007669"/>
    <property type="project" value="UniProtKB-KW"/>
</dbReference>
<name>A0AAE5GQA1_9VIBR</name>
<evidence type="ECO:0000256" key="2">
    <source>
        <dbReference type="ARBA" id="ARBA00023002"/>
    </source>
</evidence>
<sequence>MTPVCDELSTHLTTLNGEPMMLLTEGSMDAEWAAANRESIDQHLSQHGRLLLRGLTLKGSKSLGKFLTAVFGGELLEYKYRSTPRTRLRGNVYTSTEYHSDSTINLHNENSYANSWPLRIGFYCMNAAEVGGETPIADSRLIYRDMPTAIREEFEAKGLRYVRNYLDIDLKWSEVFQTNSKQDVDAFCQANQIEHQWLDGDGLRTSQNVAAVRRHPITGEKLWFNAAHMFHLRGLDEAVKQSMLASLAPDQLPRNVLFGDGSVIPDHYIDEILKVYQKHKFTFTWQEGDLMLLDNMLYAHAREPFRGHRKVMVGMGKEVRA</sequence>
<dbReference type="InterPro" id="IPR042098">
    <property type="entry name" value="TauD-like_sf"/>
</dbReference>
<proteinExistence type="predicted"/>
<keyword evidence="2" id="KW-0560">Oxidoreductase</keyword>
<comment type="caution">
    <text evidence="5">The sequence shown here is derived from an EMBL/GenBank/DDBJ whole genome shotgun (WGS) entry which is preliminary data.</text>
</comment>
<evidence type="ECO:0000313" key="6">
    <source>
        <dbReference type="Proteomes" id="UP000572722"/>
    </source>
</evidence>
<evidence type="ECO:0000256" key="1">
    <source>
        <dbReference type="ARBA" id="ARBA00001954"/>
    </source>
</evidence>
<dbReference type="SUPFAM" id="SSF51197">
    <property type="entry name" value="Clavaminate synthase-like"/>
    <property type="match status" value="1"/>
</dbReference>
<dbReference type="AlphaFoldDB" id="A0AAE5GQA1"/>
<dbReference type="InterPro" id="IPR003819">
    <property type="entry name" value="TauD/TfdA-like"/>
</dbReference>
<accession>A0AAE5GQA1</accession>
<reference evidence="5 6" key="1">
    <citation type="submission" date="2019-08" db="EMBL/GenBank/DDBJ databases">
        <title>Draft genome sequencing and comparative genomics of hatchery-associated Vibrios.</title>
        <authorList>
            <person name="Kehlet-Delgado H."/>
            <person name="Mueller R.S."/>
        </authorList>
    </citation>
    <scope>NUCLEOTIDE SEQUENCE [LARGE SCALE GENOMIC DNA]</scope>
    <source>
        <strain evidence="5 6">01-65-5-1</strain>
    </source>
</reference>
<evidence type="ECO:0000313" key="5">
    <source>
        <dbReference type="EMBL" id="NOI81078.1"/>
    </source>
</evidence>
<keyword evidence="3" id="KW-0045">Antibiotic biosynthesis</keyword>
<organism evidence="5 6">
    <name type="scientific">Vibrio tubiashii</name>
    <dbReference type="NCBI Taxonomy" id="29498"/>
    <lineage>
        <taxon>Bacteria</taxon>
        <taxon>Pseudomonadati</taxon>
        <taxon>Pseudomonadota</taxon>
        <taxon>Gammaproteobacteria</taxon>
        <taxon>Vibrionales</taxon>
        <taxon>Vibrionaceae</taxon>
        <taxon>Vibrio</taxon>
        <taxon>Vibrio oreintalis group</taxon>
    </lineage>
</organism>
<gene>
    <name evidence="5" type="ORF">F0237_10435</name>
</gene>
<keyword evidence="5" id="KW-0223">Dioxygenase</keyword>
<dbReference type="EMBL" id="VTXO01000003">
    <property type="protein sequence ID" value="NOI81078.1"/>
    <property type="molecule type" value="Genomic_DNA"/>
</dbReference>
<dbReference type="GO" id="GO:0016706">
    <property type="term" value="F:2-oxoglutarate-dependent dioxygenase activity"/>
    <property type="evidence" value="ECO:0007669"/>
    <property type="project" value="UniProtKB-ARBA"/>
</dbReference>
<dbReference type="Gene3D" id="3.60.130.10">
    <property type="entry name" value="Clavaminate synthase-like"/>
    <property type="match status" value="1"/>
</dbReference>
<dbReference type="Proteomes" id="UP000572722">
    <property type="component" value="Unassembled WGS sequence"/>
</dbReference>